<dbReference type="CTD" id="20318814"/>
<evidence type="ECO:0000313" key="1">
    <source>
        <dbReference type="EMBL" id="KER28589.1"/>
    </source>
</evidence>
<name>A0A075AGB5_OPIVI</name>
<dbReference type="OrthoDB" id="329563at2759"/>
<organism evidence="1 2">
    <name type="scientific">Opisthorchis viverrini</name>
    <name type="common">Southeast Asian liver fluke</name>
    <dbReference type="NCBI Taxonomy" id="6198"/>
    <lineage>
        <taxon>Eukaryota</taxon>
        <taxon>Metazoa</taxon>
        <taxon>Spiralia</taxon>
        <taxon>Lophotrochozoa</taxon>
        <taxon>Platyhelminthes</taxon>
        <taxon>Trematoda</taxon>
        <taxon>Digenea</taxon>
        <taxon>Opisthorchiida</taxon>
        <taxon>Opisthorchiata</taxon>
        <taxon>Opisthorchiidae</taxon>
        <taxon>Opisthorchis</taxon>
    </lineage>
</organism>
<dbReference type="RefSeq" id="XP_009167678.1">
    <property type="nucleotide sequence ID" value="XM_009169414.1"/>
</dbReference>
<reference evidence="1 2" key="1">
    <citation type="submission" date="2013-11" db="EMBL/GenBank/DDBJ databases">
        <title>Opisthorchis viverrini - life in the bile duct.</title>
        <authorList>
            <person name="Young N.D."/>
            <person name="Nagarajan N."/>
            <person name="Lin S.J."/>
            <person name="Korhonen P.K."/>
            <person name="Jex A.R."/>
            <person name="Hall R.S."/>
            <person name="Safavi-Hemami H."/>
            <person name="Kaewkong W."/>
            <person name="Bertrand D."/>
            <person name="Gao S."/>
            <person name="Seet Q."/>
            <person name="Wongkham S."/>
            <person name="Teh B.T."/>
            <person name="Wongkham C."/>
            <person name="Intapan P.M."/>
            <person name="Maleewong W."/>
            <person name="Yang X."/>
            <person name="Hu M."/>
            <person name="Wang Z."/>
            <person name="Hofmann A."/>
            <person name="Sternberg P.W."/>
            <person name="Tan P."/>
            <person name="Wang J."/>
            <person name="Gasser R.B."/>
        </authorList>
    </citation>
    <scope>NUCLEOTIDE SEQUENCE [LARGE SCALE GENOMIC DNA]</scope>
</reference>
<dbReference type="AlphaFoldDB" id="A0A075AGB5"/>
<proteinExistence type="predicted"/>
<keyword evidence="2" id="KW-1185">Reference proteome</keyword>
<dbReference type="KEGG" id="ovi:T265_04632"/>
<accession>A0A075AGB5</accession>
<dbReference type="Proteomes" id="UP000054324">
    <property type="component" value="Unassembled WGS sequence"/>
</dbReference>
<sequence>MQQSCRAPCGRVFFWHWALQRGQQSDKQSPKAMHSEHLTDVRIQRNNTFWVANCHATRRKHEGRDTVSLLKPGQRKLRGRCRVRTTVSKFALLQQRYPARRITPVLLDFIPWVVVNRFWLCTTTLYMRMPGISFKNEEIYKEKKPGTRHAKGGQGTVVNRFWLRTTTLYMRMPEVSLKNEGIYKEKKARTRHAKGVQAQIEGLPTQQCTEDVFSNGDEKSASQLLSWAKRLAVS</sequence>
<evidence type="ECO:0000313" key="2">
    <source>
        <dbReference type="Proteomes" id="UP000054324"/>
    </source>
</evidence>
<dbReference type="EMBL" id="KL596696">
    <property type="protein sequence ID" value="KER28589.1"/>
    <property type="molecule type" value="Genomic_DNA"/>
</dbReference>
<gene>
    <name evidence="1" type="ORF">T265_04632</name>
</gene>
<protein>
    <submittedName>
        <fullName evidence="1">Uncharacterized protein</fullName>
    </submittedName>
</protein>
<dbReference type="GeneID" id="20318814"/>